<dbReference type="EMBL" id="JAVXUO010001984">
    <property type="protein sequence ID" value="KAK2977456.1"/>
    <property type="molecule type" value="Genomic_DNA"/>
</dbReference>
<evidence type="ECO:0000313" key="3">
    <source>
        <dbReference type="EMBL" id="KAK2977456.1"/>
    </source>
</evidence>
<gene>
    <name evidence="3" type="ORF">RJ640_028617</name>
</gene>
<evidence type="ECO:0000259" key="2">
    <source>
        <dbReference type="Pfam" id="PF14432"/>
    </source>
</evidence>
<organism evidence="3 4">
    <name type="scientific">Escallonia rubra</name>
    <dbReference type="NCBI Taxonomy" id="112253"/>
    <lineage>
        <taxon>Eukaryota</taxon>
        <taxon>Viridiplantae</taxon>
        <taxon>Streptophyta</taxon>
        <taxon>Embryophyta</taxon>
        <taxon>Tracheophyta</taxon>
        <taxon>Spermatophyta</taxon>
        <taxon>Magnoliopsida</taxon>
        <taxon>eudicotyledons</taxon>
        <taxon>Gunneridae</taxon>
        <taxon>Pentapetalae</taxon>
        <taxon>asterids</taxon>
        <taxon>campanulids</taxon>
        <taxon>Escalloniales</taxon>
        <taxon>Escalloniaceae</taxon>
        <taxon>Escallonia</taxon>
    </lineage>
</organism>
<feature type="domain" description="DYW" evidence="2">
    <location>
        <begin position="80"/>
        <end position="172"/>
    </location>
</feature>
<dbReference type="InterPro" id="IPR032867">
    <property type="entry name" value="DYW_dom"/>
</dbReference>
<comment type="caution">
    <text evidence="3">The sequence shown here is derived from an EMBL/GenBank/DDBJ whole genome shotgun (WGS) entry which is preliminary data.</text>
</comment>
<dbReference type="AlphaFoldDB" id="A0AA88RET8"/>
<name>A0AA88RET8_9ASTE</name>
<sequence>MIRQHTSYYLTCTPQRVNGKIQQKPEKSMKRRNLIEEAGCSWIEAENRVHKFHVGDTSHLQAQEIFEELDQLVSKIKEIGYVPDTDFVLHDVEEEQKEKYLFQHSEKIAVAFGLISTSKPKPIRIFKNMRVCGDCHSAMKFISTATGREIVVRDSNRFHHFKDGSCSCNDYW</sequence>
<comment type="similarity">
    <text evidence="1">Belongs to the PPR family. PCMP-H subfamily.</text>
</comment>
<proteinExistence type="inferred from homology"/>
<evidence type="ECO:0000313" key="4">
    <source>
        <dbReference type="Proteomes" id="UP001187471"/>
    </source>
</evidence>
<reference evidence="3" key="1">
    <citation type="submission" date="2022-12" db="EMBL/GenBank/DDBJ databases">
        <title>Draft genome assemblies for two species of Escallonia (Escalloniales).</title>
        <authorList>
            <person name="Chanderbali A."/>
            <person name="Dervinis C."/>
            <person name="Anghel I."/>
            <person name="Soltis D."/>
            <person name="Soltis P."/>
            <person name="Zapata F."/>
        </authorList>
    </citation>
    <scope>NUCLEOTIDE SEQUENCE</scope>
    <source>
        <strain evidence="3">UCBG92.1500</strain>
        <tissue evidence="3">Leaf</tissue>
    </source>
</reference>
<accession>A0AA88RET8</accession>
<protein>
    <recommendedName>
        <fullName evidence="2">DYW domain-containing protein</fullName>
    </recommendedName>
</protein>
<dbReference type="GO" id="GO:0008270">
    <property type="term" value="F:zinc ion binding"/>
    <property type="evidence" value="ECO:0007669"/>
    <property type="project" value="InterPro"/>
</dbReference>
<dbReference type="Pfam" id="PF14432">
    <property type="entry name" value="DYW_deaminase"/>
    <property type="match status" value="1"/>
</dbReference>
<dbReference type="Proteomes" id="UP001187471">
    <property type="component" value="Unassembled WGS sequence"/>
</dbReference>
<keyword evidence="4" id="KW-1185">Reference proteome</keyword>
<evidence type="ECO:0000256" key="1">
    <source>
        <dbReference type="ARBA" id="ARBA00006643"/>
    </source>
</evidence>